<sequence>MAWFDKIFRRPVQLMDFVQAAPVAFGLESPNQTSTLAKVTFSEYFTGELGEVSREAAMQIPALKKARDIYIGIIAGMPLKEFQGNTDTTPGWLKNTATGISPWHRAAYTFDDLFFYDWSAWAVDRDKSGQITDGIRVPWERWEANDHGQVLVDGRTVSAEQIILIPGNGSGGILACGASTIKGYRALERAWIGRAQNPIPLIELHQVTDDELTDGEPADEEDTEPDNEIQDLIDTWAAARTSPTGAVGFTDNRVEVRVHGTVNTDLYVEGRNAAVLDIARLVGMPAALLDGSQSTASLTYSTQESKRNEFDDYSLPMWTSPIEARLSLDDVSPAGRVIRFDQSGRRATAAPTITQPQED</sequence>
<proteinExistence type="predicted"/>
<organism evidence="1 2">
    <name type="scientific">Microbacterium allomyrinae</name>
    <dbReference type="NCBI Taxonomy" id="2830666"/>
    <lineage>
        <taxon>Bacteria</taxon>
        <taxon>Bacillati</taxon>
        <taxon>Actinomycetota</taxon>
        <taxon>Actinomycetes</taxon>
        <taxon>Micrococcales</taxon>
        <taxon>Microbacteriaceae</taxon>
        <taxon>Microbacterium</taxon>
    </lineage>
</organism>
<dbReference type="Gene3D" id="3.30.1120.70">
    <property type="match status" value="1"/>
</dbReference>
<dbReference type="Gene3D" id="3.40.140.120">
    <property type="match status" value="1"/>
</dbReference>
<keyword evidence="2" id="KW-1185">Reference proteome</keyword>
<dbReference type="Proteomes" id="UP001139354">
    <property type="component" value="Unassembled WGS sequence"/>
</dbReference>
<name>A0A9X1LUR8_9MICO</name>
<dbReference type="EMBL" id="JAGTTN010000002">
    <property type="protein sequence ID" value="MCC2032192.1"/>
    <property type="molecule type" value="Genomic_DNA"/>
</dbReference>
<reference evidence="1" key="1">
    <citation type="submission" date="2021-04" db="EMBL/GenBank/DDBJ databases">
        <title>Microbacterium tenobrionis sp. nov. and Microbacterium allomyrinae sp. nov., isolated from larvae of Tenobrio molitor and Allomyrina dichotoma, respectively.</title>
        <authorList>
            <person name="Lee S.D."/>
        </authorList>
    </citation>
    <scope>NUCLEOTIDE SEQUENCE</scope>
    <source>
        <strain evidence="1">BWT-G7</strain>
    </source>
</reference>
<comment type="caution">
    <text evidence="1">The sequence shown here is derived from an EMBL/GenBank/DDBJ whole genome shotgun (WGS) entry which is preliminary data.</text>
</comment>
<gene>
    <name evidence="1" type="ORF">KEC57_08335</name>
</gene>
<accession>A0A9X1LUR8</accession>
<protein>
    <recommendedName>
        <fullName evidence="3">Phage portal protein</fullName>
    </recommendedName>
</protein>
<dbReference type="RefSeq" id="WP_229384104.1">
    <property type="nucleotide sequence ID" value="NZ_JAGTTN010000002.1"/>
</dbReference>
<dbReference type="Gene3D" id="1.20.1270.210">
    <property type="match status" value="1"/>
</dbReference>
<evidence type="ECO:0000313" key="2">
    <source>
        <dbReference type="Proteomes" id="UP001139354"/>
    </source>
</evidence>
<dbReference type="AlphaFoldDB" id="A0A9X1LUR8"/>
<evidence type="ECO:0000313" key="1">
    <source>
        <dbReference type="EMBL" id="MCC2032192.1"/>
    </source>
</evidence>
<evidence type="ECO:0008006" key="3">
    <source>
        <dbReference type="Google" id="ProtNLM"/>
    </source>
</evidence>